<evidence type="ECO:0000313" key="5">
    <source>
        <dbReference type="EMBL" id="OAZ05314.1"/>
    </source>
</evidence>
<dbReference type="RefSeq" id="WP_064714174.1">
    <property type="nucleotide sequence ID" value="NZ_JMTM01000011.1"/>
</dbReference>
<dbReference type="Gene3D" id="1.25.40.20">
    <property type="entry name" value="Ankyrin repeat-containing domain"/>
    <property type="match status" value="1"/>
</dbReference>
<dbReference type="InterPro" id="IPR002110">
    <property type="entry name" value="Ankyrin_rpt"/>
</dbReference>
<feature type="repeat" description="ANK" evidence="3">
    <location>
        <begin position="72"/>
        <end position="104"/>
    </location>
</feature>
<dbReference type="PANTHER" id="PTHR24171">
    <property type="entry name" value="ANKYRIN REPEAT DOMAIN-CONTAINING PROTEIN 39-RELATED"/>
    <property type="match status" value="1"/>
</dbReference>
<dbReference type="AlphaFoldDB" id="A0A199XVG5"/>
<reference evidence="5 6" key="1">
    <citation type="submission" date="2016-06" db="EMBL/GenBank/DDBJ databases">
        <title>Draft genome sequence of Flavobacterium succinicans strain DD5b.</title>
        <authorList>
            <person name="Poehlein A."/>
            <person name="Daniel R."/>
            <person name="Simeonova D.D."/>
        </authorList>
    </citation>
    <scope>NUCLEOTIDE SEQUENCE [LARGE SCALE GENOMIC DNA]</scope>
    <source>
        <strain evidence="5 6">DD5b</strain>
    </source>
</reference>
<dbReference type="PROSITE" id="PS50088">
    <property type="entry name" value="ANK_REPEAT"/>
    <property type="match status" value="2"/>
</dbReference>
<dbReference type="EMBL" id="JMTM01000011">
    <property type="protein sequence ID" value="OAZ05314.1"/>
    <property type="molecule type" value="Genomic_DNA"/>
</dbReference>
<dbReference type="SUPFAM" id="SSF48403">
    <property type="entry name" value="Ankyrin repeat"/>
    <property type="match status" value="1"/>
</dbReference>
<organism evidence="5 6">
    <name type="scientific">Flavobacterium succinicans</name>
    <dbReference type="NCBI Taxonomy" id="29536"/>
    <lineage>
        <taxon>Bacteria</taxon>
        <taxon>Pseudomonadati</taxon>
        <taxon>Bacteroidota</taxon>
        <taxon>Flavobacteriia</taxon>
        <taxon>Flavobacteriales</taxon>
        <taxon>Flavobacteriaceae</taxon>
        <taxon>Flavobacterium</taxon>
    </lineage>
</organism>
<dbReference type="Pfam" id="PF12796">
    <property type="entry name" value="Ank_2"/>
    <property type="match status" value="1"/>
</dbReference>
<evidence type="ECO:0000256" key="4">
    <source>
        <dbReference type="SAM" id="SignalP"/>
    </source>
</evidence>
<accession>A0A199XVG5</accession>
<dbReference type="OrthoDB" id="1374157at2"/>
<keyword evidence="2 3" id="KW-0040">ANK repeat</keyword>
<dbReference type="SMART" id="SM00248">
    <property type="entry name" value="ANK"/>
    <property type="match status" value="2"/>
</dbReference>
<feature type="repeat" description="ANK" evidence="3">
    <location>
        <begin position="40"/>
        <end position="72"/>
    </location>
</feature>
<sequence length="136" mass="14944">MKKSIICLGLVVVLSSFTTKVEAANVKSLAKLEVMTPVYGEATPLHVAIYKGDLEFIKKLIDFGADVNEKSYGLTPLMIAARYNKVEIMKLLIAKGAKVEEKTSFGADALKYAQLSNAKEAYVFLQLNKENALAQR</sequence>
<gene>
    <name evidence="5" type="ORF">FLB_02740</name>
</gene>
<dbReference type="Proteomes" id="UP000093807">
    <property type="component" value="Unassembled WGS sequence"/>
</dbReference>
<keyword evidence="6" id="KW-1185">Reference proteome</keyword>
<dbReference type="PROSITE" id="PS50297">
    <property type="entry name" value="ANK_REP_REGION"/>
    <property type="match status" value="2"/>
</dbReference>
<evidence type="ECO:0000313" key="6">
    <source>
        <dbReference type="Proteomes" id="UP000093807"/>
    </source>
</evidence>
<evidence type="ECO:0000256" key="1">
    <source>
        <dbReference type="ARBA" id="ARBA00022737"/>
    </source>
</evidence>
<feature type="signal peptide" evidence="4">
    <location>
        <begin position="1"/>
        <end position="23"/>
    </location>
</feature>
<protein>
    <submittedName>
        <fullName evidence="5">Ankyrin repeat protein</fullName>
    </submittedName>
</protein>
<evidence type="ECO:0000256" key="3">
    <source>
        <dbReference type="PROSITE-ProRule" id="PRU00023"/>
    </source>
</evidence>
<feature type="chain" id="PRO_5008287051" evidence="4">
    <location>
        <begin position="24"/>
        <end position="136"/>
    </location>
</feature>
<proteinExistence type="predicted"/>
<dbReference type="InterPro" id="IPR036770">
    <property type="entry name" value="Ankyrin_rpt-contain_sf"/>
</dbReference>
<keyword evidence="4" id="KW-0732">Signal</keyword>
<keyword evidence="1" id="KW-0677">Repeat</keyword>
<name>A0A199XVG5_9FLAO</name>
<dbReference type="PATRIC" id="fig|29536.5.peg.289"/>
<evidence type="ECO:0000256" key="2">
    <source>
        <dbReference type="ARBA" id="ARBA00023043"/>
    </source>
</evidence>
<comment type="caution">
    <text evidence="5">The sequence shown here is derived from an EMBL/GenBank/DDBJ whole genome shotgun (WGS) entry which is preliminary data.</text>
</comment>